<dbReference type="VEuPathDB" id="FungiDB:MYCFIDRAFT_211942"/>
<dbReference type="AlphaFoldDB" id="M3ARH7"/>
<dbReference type="Proteomes" id="UP000016932">
    <property type="component" value="Unassembled WGS sequence"/>
</dbReference>
<dbReference type="GeneID" id="19337560"/>
<sequence>MFSEWVQSVNGDYDLTRYAACLYIDEEVMTSVIEDEDPNDSDPDLILRPKAFVKLIHEFFDETPRQWDKKTIPDDESRERINAGDEGYPPIEGDKRFDVGWMKSSVRRLLPATYLYMGGGSWEQVYVRPPRMSNGGG</sequence>
<feature type="region of interest" description="Disordered" evidence="1">
    <location>
        <begin position="68"/>
        <end position="91"/>
    </location>
</feature>
<name>M3ARH7_PSEFD</name>
<proteinExistence type="predicted"/>
<protein>
    <submittedName>
        <fullName evidence="2">Uncharacterized protein</fullName>
    </submittedName>
</protein>
<dbReference type="KEGG" id="pfj:MYCFIDRAFT_211942"/>
<evidence type="ECO:0000313" key="2">
    <source>
        <dbReference type="EMBL" id="EME80042.1"/>
    </source>
</evidence>
<dbReference type="HOGENOM" id="CLU_1866002_0_0_1"/>
<dbReference type="OrthoDB" id="3625985at2759"/>
<dbReference type="RefSeq" id="XP_007929113.1">
    <property type="nucleotide sequence ID" value="XM_007930922.1"/>
</dbReference>
<evidence type="ECO:0000256" key="1">
    <source>
        <dbReference type="SAM" id="MobiDB-lite"/>
    </source>
</evidence>
<reference evidence="2 3" key="1">
    <citation type="journal article" date="2012" name="PLoS Pathog.">
        <title>Diverse lifestyles and strategies of plant pathogenesis encoded in the genomes of eighteen Dothideomycetes fungi.</title>
        <authorList>
            <person name="Ohm R.A."/>
            <person name="Feau N."/>
            <person name="Henrissat B."/>
            <person name="Schoch C.L."/>
            <person name="Horwitz B.A."/>
            <person name="Barry K.W."/>
            <person name="Condon B.J."/>
            <person name="Copeland A.C."/>
            <person name="Dhillon B."/>
            <person name="Glaser F."/>
            <person name="Hesse C.N."/>
            <person name="Kosti I."/>
            <person name="LaButti K."/>
            <person name="Lindquist E.A."/>
            <person name="Lucas S."/>
            <person name="Salamov A.A."/>
            <person name="Bradshaw R.E."/>
            <person name="Ciuffetti L."/>
            <person name="Hamelin R.C."/>
            <person name="Kema G.H.J."/>
            <person name="Lawrence C."/>
            <person name="Scott J.A."/>
            <person name="Spatafora J.W."/>
            <person name="Turgeon B.G."/>
            <person name="de Wit P.J.G.M."/>
            <person name="Zhong S."/>
            <person name="Goodwin S.B."/>
            <person name="Grigoriev I.V."/>
        </authorList>
    </citation>
    <scope>NUCLEOTIDE SEQUENCE [LARGE SCALE GENOMIC DNA]</scope>
    <source>
        <strain evidence="2 3">CIRAD86</strain>
    </source>
</reference>
<dbReference type="EMBL" id="KB446561">
    <property type="protein sequence ID" value="EME80042.1"/>
    <property type="molecule type" value="Genomic_DNA"/>
</dbReference>
<organism evidence="2 3">
    <name type="scientific">Pseudocercospora fijiensis (strain CIRAD86)</name>
    <name type="common">Black leaf streak disease fungus</name>
    <name type="synonym">Mycosphaerella fijiensis</name>
    <dbReference type="NCBI Taxonomy" id="383855"/>
    <lineage>
        <taxon>Eukaryota</taxon>
        <taxon>Fungi</taxon>
        <taxon>Dikarya</taxon>
        <taxon>Ascomycota</taxon>
        <taxon>Pezizomycotina</taxon>
        <taxon>Dothideomycetes</taxon>
        <taxon>Dothideomycetidae</taxon>
        <taxon>Mycosphaerellales</taxon>
        <taxon>Mycosphaerellaceae</taxon>
        <taxon>Pseudocercospora</taxon>
    </lineage>
</organism>
<accession>M3ARH7</accession>
<keyword evidence="3" id="KW-1185">Reference proteome</keyword>
<gene>
    <name evidence="2" type="ORF">MYCFIDRAFT_211942</name>
</gene>
<evidence type="ECO:0000313" key="3">
    <source>
        <dbReference type="Proteomes" id="UP000016932"/>
    </source>
</evidence>
<feature type="compositionally biased region" description="Basic and acidic residues" evidence="1">
    <location>
        <begin position="68"/>
        <end position="83"/>
    </location>
</feature>